<sequence length="228" mass="24842">MLRLSVGKLQPASTLFLLCDVQERFRSLIYQAETVVNTSRYLVQISRELGIPVIATQQYTRAFGPTCPEIPLTAPEPEESGAPKATDIPVFEKKLFSMITDEVGTALDQCGPSLRSVVLFGQETHVCVQQTCLDLLERGLEVHVVADGCSSQRPTDREVALQRMAQSGAFVTTAESLVFMLMRSAAHPNFKKVSALTKAHFELPNGLQGGANIPPLPAPTNTSEESKL</sequence>
<accession>A0A6V1K7V1</accession>
<dbReference type="EMBL" id="HBIU01018606">
    <property type="protein sequence ID" value="CAE0629993.1"/>
    <property type="molecule type" value="Transcribed_RNA"/>
</dbReference>
<dbReference type="Pfam" id="PF00857">
    <property type="entry name" value="Isochorismatase"/>
    <property type="match status" value="1"/>
</dbReference>
<feature type="region of interest" description="Disordered" evidence="2">
    <location>
        <begin position="207"/>
        <end position="228"/>
    </location>
</feature>
<gene>
    <name evidence="4" type="ORF">HAKA00212_LOCUS8685</name>
</gene>
<dbReference type="Gene3D" id="3.40.50.850">
    <property type="entry name" value="Isochorismatase-like"/>
    <property type="match status" value="1"/>
</dbReference>
<reference evidence="4" key="1">
    <citation type="submission" date="2021-01" db="EMBL/GenBank/DDBJ databases">
        <authorList>
            <person name="Corre E."/>
            <person name="Pelletier E."/>
            <person name="Niang G."/>
            <person name="Scheremetjew M."/>
            <person name="Finn R."/>
            <person name="Kale V."/>
            <person name="Holt S."/>
            <person name="Cochrane G."/>
            <person name="Meng A."/>
            <person name="Brown T."/>
            <person name="Cohen L."/>
        </authorList>
    </citation>
    <scope>NUCLEOTIDE SEQUENCE</scope>
    <source>
        <strain evidence="4">CCMP3107</strain>
    </source>
</reference>
<evidence type="ECO:0000256" key="1">
    <source>
        <dbReference type="ARBA" id="ARBA00006336"/>
    </source>
</evidence>
<name>A0A6V1K7V1_HETAK</name>
<proteinExistence type="inferred from homology"/>
<protein>
    <recommendedName>
        <fullName evidence="3">Isochorismatase-like domain-containing protein</fullName>
    </recommendedName>
</protein>
<evidence type="ECO:0000256" key="2">
    <source>
        <dbReference type="SAM" id="MobiDB-lite"/>
    </source>
</evidence>
<evidence type="ECO:0000259" key="3">
    <source>
        <dbReference type="Pfam" id="PF00857"/>
    </source>
</evidence>
<organism evidence="4">
    <name type="scientific">Heterosigma akashiwo</name>
    <name type="common">Chromophytic alga</name>
    <name type="synonym">Heterosigma carterae</name>
    <dbReference type="NCBI Taxonomy" id="2829"/>
    <lineage>
        <taxon>Eukaryota</taxon>
        <taxon>Sar</taxon>
        <taxon>Stramenopiles</taxon>
        <taxon>Ochrophyta</taxon>
        <taxon>Raphidophyceae</taxon>
        <taxon>Chattonellales</taxon>
        <taxon>Chattonellaceae</taxon>
        <taxon>Heterosigma</taxon>
    </lineage>
</organism>
<comment type="similarity">
    <text evidence="1">Belongs to the isochorismatase family.</text>
</comment>
<dbReference type="AlphaFoldDB" id="A0A6V1K7V1"/>
<dbReference type="PANTHER" id="PTHR14119:SF3">
    <property type="entry name" value="ISOCHORISMATASE DOMAIN-CONTAINING PROTEIN 2"/>
    <property type="match status" value="1"/>
</dbReference>
<dbReference type="PANTHER" id="PTHR14119">
    <property type="entry name" value="HYDROLASE"/>
    <property type="match status" value="1"/>
</dbReference>
<evidence type="ECO:0000313" key="4">
    <source>
        <dbReference type="EMBL" id="CAE0629993.1"/>
    </source>
</evidence>
<dbReference type="InterPro" id="IPR036380">
    <property type="entry name" value="Isochorismatase-like_sf"/>
</dbReference>
<dbReference type="InterPro" id="IPR050993">
    <property type="entry name" value="Isochorismatase_domain"/>
</dbReference>
<feature type="compositionally biased region" description="Polar residues" evidence="2">
    <location>
        <begin position="219"/>
        <end position="228"/>
    </location>
</feature>
<feature type="domain" description="Isochorismatase-like" evidence="3">
    <location>
        <begin position="14"/>
        <end position="175"/>
    </location>
</feature>
<dbReference type="InterPro" id="IPR000868">
    <property type="entry name" value="Isochorismatase-like_dom"/>
</dbReference>
<dbReference type="SUPFAM" id="SSF52499">
    <property type="entry name" value="Isochorismatase-like hydrolases"/>
    <property type="match status" value="1"/>
</dbReference>